<dbReference type="Pfam" id="PF21884">
    <property type="entry name" value="ZUO1-like_ZHD"/>
    <property type="match status" value="1"/>
</dbReference>
<organism evidence="8 9">
    <name type="scientific">Ignelater luminosus</name>
    <name type="common">Cucubano</name>
    <name type="synonym">Pyrophorus luminosus</name>
    <dbReference type="NCBI Taxonomy" id="2038154"/>
    <lineage>
        <taxon>Eukaryota</taxon>
        <taxon>Metazoa</taxon>
        <taxon>Ecdysozoa</taxon>
        <taxon>Arthropoda</taxon>
        <taxon>Hexapoda</taxon>
        <taxon>Insecta</taxon>
        <taxon>Pterygota</taxon>
        <taxon>Neoptera</taxon>
        <taxon>Endopterygota</taxon>
        <taxon>Coleoptera</taxon>
        <taxon>Polyphaga</taxon>
        <taxon>Elateriformia</taxon>
        <taxon>Elateroidea</taxon>
        <taxon>Elateridae</taxon>
        <taxon>Agrypninae</taxon>
        <taxon>Pyrophorini</taxon>
        <taxon>Ignelater</taxon>
    </lineage>
</organism>
<evidence type="ECO:0000259" key="7">
    <source>
        <dbReference type="PROSITE" id="PS50076"/>
    </source>
</evidence>
<dbReference type="PROSITE" id="PS50076">
    <property type="entry name" value="DNAJ_2"/>
    <property type="match status" value="1"/>
</dbReference>
<dbReference type="Gene3D" id="1.10.287.110">
    <property type="entry name" value="DnaJ domain"/>
    <property type="match status" value="1"/>
</dbReference>
<feature type="region of interest" description="Disordered" evidence="6">
    <location>
        <begin position="334"/>
        <end position="483"/>
    </location>
</feature>
<dbReference type="SMART" id="SM00355">
    <property type="entry name" value="ZnF_C2H2"/>
    <property type="match status" value="2"/>
</dbReference>
<dbReference type="SMART" id="SM00451">
    <property type="entry name" value="ZnF_U1"/>
    <property type="match status" value="1"/>
</dbReference>
<dbReference type="Gene3D" id="3.30.160.60">
    <property type="entry name" value="Classic Zinc Finger"/>
    <property type="match status" value="1"/>
</dbReference>
<dbReference type="OrthoDB" id="552049at2759"/>
<feature type="compositionally biased region" description="Basic residues" evidence="6">
    <location>
        <begin position="418"/>
        <end position="428"/>
    </location>
</feature>
<gene>
    <name evidence="8" type="ORF">ILUMI_20782</name>
</gene>
<evidence type="ECO:0000313" key="9">
    <source>
        <dbReference type="Proteomes" id="UP000801492"/>
    </source>
</evidence>
<keyword evidence="9" id="KW-1185">Reference proteome</keyword>
<dbReference type="AlphaFoldDB" id="A0A8K0CDN8"/>
<dbReference type="SMART" id="SM00271">
    <property type="entry name" value="DnaJ"/>
    <property type="match status" value="1"/>
</dbReference>
<dbReference type="GO" id="GO:0003676">
    <property type="term" value="F:nucleic acid binding"/>
    <property type="evidence" value="ECO:0007669"/>
    <property type="project" value="InterPro"/>
</dbReference>
<dbReference type="GO" id="GO:0008270">
    <property type="term" value="F:zinc ion binding"/>
    <property type="evidence" value="ECO:0007669"/>
    <property type="project" value="UniProtKB-KW"/>
</dbReference>
<reference evidence="8" key="1">
    <citation type="submission" date="2019-08" db="EMBL/GenBank/DDBJ databases">
        <title>The genome of the North American firefly Photinus pyralis.</title>
        <authorList>
            <consortium name="Photinus pyralis genome working group"/>
            <person name="Fallon T.R."/>
            <person name="Sander Lower S.E."/>
            <person name="Weng J.-K."/>
        </authorList>
    </citation>
    <scope>NUCLEOTIDE SEQUENCE</scope>
    <source>
        <strain evidence="8">TRF0915ILg1</strain>
        <tissue evidence="8">Whole body</tissue>
    </source>
</reference>
<dbReference type="InterPro" id="IPR003604">
    <property type="entry name" value="Matrin/U1-like-C_Znf_C2H2"/>
</dbReference>
<proteinExistence type="predicted"/>
<evidence type="ECO:0000313" key="8">
    <source>
        <dbReference type="EMBL" id="KAF2885384.1"/>
    </source>
</evidence>
<feature type="compositionally biased region" description="Basic residues" evidence="6">
    <location>
        <begin position="464"/>
        <end position="474"/>
    </location>
</feature>
<dbReference type="FunFam" id="1.10.287.110:FF:000046">
    <property type="entry name" value="dnaJ homolog subfamily C member 21"/>
    <property type="match status" value="1"/>
</dbReference>
<evidence type="ECO:0000256" key="3">
    <source>
        <dbReference type="ARBA" id="ARBA00022833"/>
    </source>
</evidence>
<keyword evidence="3" id="KW-0862">Zinc</keyword>
<dbReference type="InterPro" id="IPR013087">
    <property type="entry name" value="Znf_C2H2_type"/>
</dbReference>
<dbReference type="Pfam" id="PF12171">
    <property type="entry name" value="zf-C2H2_jaz"/>
    <property type="match status" value="1"/>
</dbReference>
<feature type="compositionally biased region" description="Acidic residues" evidence="6">
    <location>
        <begin position="334"/>
        <end position="349"/>
    </location>
</feature>
<accession>A0A8K0CDN8</accession>
<dbReference type="PANTHER" id="PTHR44029:SF1">
    <property type="entry name" value="DNAJ HOMOLOG SUBFAMILY C MEMBER 21"/>
    <property type="match status" value="1"/>
</dbReference>
<dbReference type="EMBL" id="VTPC01089961">
    <property type="protein sequence ID" value="KAF2885384.1"/>
    <property type="molecule type" value="Genomic_DNA"/>
</dbReference>
<sequence>MKCYYEILEVPKDADDSQIKSAYRKLALKWHPDKNLNNEELAKEQFQLVQQAYDVLSDRQERAWYDNHREQILRGKNSEYNDNSLDVYQYFTTACFKGYNDDDGGFYSVYRKVFEEITREDIEYMEDKEEFCEIPLFGTSTSDYDETVGPFYAHWSCYSTKKSYVWLDPYNINETRDRKIVKLMEKENKKIRQKARKERNEEVRALVAFVKKRDKRVQEYSKKLEAKILENRQKQEQLSKQRRLEHKKKLNESQTQAEWTKFDNVKNQLEEIEKHVAEHFGEQVSDSDDDMEEPNNLYCIACNKIFKTPKAFENHEVSKKHKENIERLKQTMLDEEEDIVDNSDTDSLNEQELNNVDNEELSDTLNTQSEDENEVKRKKKQKKSKNVLQVDVSDSEDKFFVDNNGIDDEKREFNSSSKKQKRKNKKSNPKTEPTTTRDLNDINHTENVDSSQISQDSKQVKVVPKTKKEKKTKRDKKEKEEQQVDIDVNHCCVTCKANFPSKNKLFDHLKKSGHSVYVHQNAKDIKSGKFVKEK</sequence>
<evidence type="ECO:0000256" key="1">
    <source>
        <dbReference type="ARBA" id="ARBA00022723"/>
    </source>
</evidence>
<feature type="domain" description="J" evidence="7">
    <location>
        <begin position="3"/>
        <end position="69"/>
    </location>
</feature>
<dbReference type="Proteomes" id="UP000801492">
    <property type="component" value="Unassembled WGS sequence"/>
</dbReference>
<keyword evidence="2" id="KW-0863">Zinc-finger</keyword>
<evidence type="ECO:0000256" key="6">
    <source>
        <dbReference type="SAM" id="MobiDB-lite"/>
    </source>
</evidence>
<protein>
    <recommendedName>
        <fullName evidence="4">DnaJ homolog subfamily C member 21</fullName>
    </recommendedName>
</protein>
<comment type="caution">
    <text evidence="8">The sequence shown here is derived from an EMBL/GenBank/DDBJ whole genome shotgun (WGS) entry which is preliminary data.</text>
</comment>
<dbReference type="PANTHER" id="PTHR44029">
    <property type="entry name" value="DNAJ HOMOLOG SUBFAMILY C MEMBER 21"/>
    <property type="match status" value="1"/>
</dbReference>
<evidence type="ECO:0000256" key="2">
    <source>
        <dbReference type="ARBA" id="ARBA00022771"/>
    </source>
</evidence>
<dbReference type="SUPFAM" id="SSF57667">
    <property type="entry name" value="beta-beta-alpha zinc fingers"/>
    <property type="match status" value="1"/>
</dbReference>
<dbReference type="InterPro" id="IPR054076">
    <property type="entry name" value="ZUO1-like_ZHD"/>
</dbReference>
<dbReference type="SUPFAM" id="SSF46565">
    <property type="entry name" value="Chaperone J-domain"/>
    <property type="match status" value="1"/>
</dbReference>
<keyword evidence="1" id="KW-0479">Metal-binding</keyword>
<keyword evidence="5" id="KW-0175">Coiled coil</keyword>
<dbReference type="InterPro" id="IPR036236">
    <property type="entry name" value="Znf_C2H2_sf"/>
</dbReference>
<dbReference type="PRINTS" id="PR00625">
    <property type="entry name" value="JDOMAIN"/>
</dbReference>
<feature type="coiled-coil region" evidence="5">
    <location>
        <begin position="181"/>
        <end position="241"/>
    </location>
</feature>
<dbReference type="InterPro" id="IPR018253">
    <property type="entry name" value="DnaJ_domain_CS"/>
</dbReference>
<feature type="compositionally biased region" description="Basic and acidic residues" evidence="6">
    <location>
        <begin position="438"/>
        <end position="447"/>
    </location>
</feature>
<feature type="compositionally biased region" description="Polar residues" evidence="6">
    <location>
        <begin position="448"/>
        <end position="457"/>
    </location>
</feature>
<dbReference type="GO" id="GO:0005737">
    <property type="term" value="C:cytoplasm"/>
    <property type="evidence" value="ECO:0007669"/>
    <property type="project" value="TreeGrafter"/>
</dbReference>
<feature type="compositionally biased region" description="Basic residues" evidence="6">
    <location>
        <begin position="376"/>
        <end position="385"/>
    </location>
</feature>
<dbReference type="InterPro" id="IPR036869">
    <property type="entry name" value="J_dom_sf"/>
</dbReference>
<dbReference type="InterPro" id="IPR001623">
    <property type="entry name" value="DnaJ_domain"/>
</dbReference>
<evidence type="ECO:0000256" key="4">
    <source>
        <dbReference type="ARBA" id="ARBA00074367"/>
    </source>
</evidence>
<dbReference type="PROSITE" id="PS00636">
    <property type="entry name" value="DNAJ_1"/>
    <property type="match status" value="1"/>
</dbReference>
<name>A0A8K0CDN8_IGNLU</name>
<dbReference type="PROSITE" id="PS00028">
    <property type="entry name" value="ZINC_FINGER_C2H2_1"/>
    <property type="match status" value="2"/>
</dbReference>
<dbReference type="CDD" id="cd06257">
    <property type="entry name" value="DnaJ"/>
    <property type="match status" value="1"/>
</dbReference>
<dbReference type="InterPro" id="IPR051964">
    <property type="entry name" value="Chaperone_stress_response"/>
</dbReference>
<dbReference type="Pfam" id="PF00226">
    <property type="entry name" value="DnaJ"/>
    <property type="match status" value="1"/>
</dbReference>
<evidence type="ECO:0000256" key="5">
    <source>
        <dbReference type="SAM" id="Coils"/>
    </source>
</evidence>
<dbReference type="InterPro" id="IPR022755">
    <property type="entry name" value="Znf_C2H2_jaz"/>
</dbReference>